<organism evidence="9 10">
    <name type="scientific">Skeletonema marinoi</name>
    <dbReference type="NCBI Taxonomy" id="267567"/>
    <lineage>
        <taxon>Eukaryota</taxon>
        <taxon>Sar</taxon>
        <taxon>Stramenopiles</taxon>
        <taxon>Ochrophyta</taxon>
        <taxon>Bacillariophyta</taxon>
        <taxon>Coscinodiscophyceae</taxon>
        <taxon>Thalassiosirophycidae</taxon>
        <taxon>Thalassiosirales</taxon>
        <taxon>Skeletonemataceae</taxon>
        <taxon>Skeletonema</taxon>
        <taxon>Skeletonema marinoi-dohrnii complex</taxon>
    </lineage>
</organism>
<dbReference type="Pfam" id="PF09280">
    <property type="entry name" value="XPC-binding"/>
    <property type="match status" value="2"/>
</dbReference>
<dbReference type="FunFam" id="1.10.8.10:FF:000002">
    <property type="entry name" value="UV excision repair protein RAD23 homolog"/>
    <property type="match status" value="2"/>
</dbReference>
<feature type="region of interest" description="Disordered" evidence="6">
    <location>
        <begin position="487"/>
        <end position="540"/>
    </location>
</feature>
<dbReference type="PANTHER" id="PTHR10621">
    <property type="entry name" value="UV EXCISION REPAIR PROTEIN RAD23"/>
    <property type="match status" value="1"/>
</dbReference>
<evidence type="ECO:0000259" key="8">
    <source>
        <dbReference type="PROSITE" id="PS50053"/>
    </source>
</evidence>
<dbReference type="GO" id="GO:0043161">
    <property type="term" value="P:proteasome-mediated ubiquitin-dependent protein catabolic process"/>
    <property type="evidence" value="ECO:0007669"/>
    <property type="project" value="InterPro"/>
</dbReference>
<dbReference type="GO" id="GO:0005654">
    <property type="term" value="C:nucleoplasm"/>
    <property type="evidence" value="ECO:0007669"/>
    <property type="project" value="TreeGrafter"/>
</dbReference>
<dbReference type="SUPFAM" id="SSF101238">
    <property type="entry name" value="XPC-binding domain"/>
    <property type="match status" value="2"/>
</dbReference>
<dbReference type="SMART" id="SM00213">
    <property type="entry name" value="UBQ"/>
    <property type="match status" value="1"/>
</dbReference>
<dbReference type="AlphaFoldDB" id="A0AAD8YDN9"/>
<dbReference type="SUPFAM" id="SSF54236">
    <property type="entry name" value="Ubiquitin-like"/>
    <property type="match status" value="1"/>
</dbReference>
<evidence type="ECO:0000313" key="10">
    <source>
        <dbReference type="Proteomes" id="UP001224775"/>
    </source>
</evidence>
<keyword evidence="10" id="KW-1185">Reference proteome</keyword>
<feature type="compositionally biased region" description="Gly residues" evidence="6">
    <location>
        <begin position="490"/>
        <end position="502"/>
    </location>
</feature>
<dbReference type="Gene3D" id="3.10.20.90">
    <property type="entry name" value="Phosphatidylinositol 3-kinase Catalytic Subunit, Chain A, domain 1"/>
    <property type="match status" value="1"/>
</dbReference>
<feature type="domain" description="UBA" evidence="7">
    <location>
        <begin position="312"/>
        <end position="355"/>
    </location>
</feature>
<dbReference type="InterPro" id="IPR015940">
    <property type="entry name" value="UBA"/>
</dbReference>
<feature type="domain" description="Ubiquitin-like" evidence="8">
    <location>
        <begin position="1"/>
        <end position="59"/>
    </location>
</feature>
<evidence type="ECO:0000256" key="1">
    <source>
        <dbReference type="ARBA" id="ARBA00004123"/>
    </source>
</evidence>
<evidence type="ECO:0000313" key="9">
    <source>
        <dbReference type="EMBL" id="KAK1743557.1"/>
    </source>
</evidence>
<dbReference type="CDD" id="cd01805">
    <property type="entry name" value="Ubl_Rad23"/>
    <property type="match status" value="1"/>
</dbReference>
<dbReference type="Pfam" id="PF00240">
    <property type="entry name" value="ubiquitin"/>
    <property type="match status" value="1"/>
</dbReference>
<dbReference type="Proteomes" id="UP001224775">
    <property type="component" value="Unassembled WGS sequence"/>
</dbReference>
<dbReference type="PROSITE" id="PS50053">
    <property type="entry name" value="UBIQUITIN_2"/>
    <property type="match status" value="1"/>
</dbReference>
<dbReference type="Gene3D" id="1.10.10.540">
    <property type="entry name" value="XPC-binding domain"/>
    <property type="match status" value="2"/>
</dbReference>
<evidence type="ECO:0000256" key="3">
    <source>
        <dbReference type="ARBA" id="ARBA00022763"/>
    </source>
</evidence>
<dbReference type="SMART" id="SM00727">
    <property type="entry name" value="STI1"/>
    <property type="match status" value="2"/>
</dbReference>
<dbReference type="GO" id="GO:0070628">
    <property type="term" value="F:proteasome binding"/>
    <property type="evidence" value="ECO:0007669"/>
    <property type="project" value="TreeGrafter"/>
</dbReference>
<keyword evidence="4" id="KW-0234">DNA repair</keyword>
<dbReference type="EMBL" id="JATAAI010000009">
    <property type="protein sequence ID" value="KAK1743557.1"/>
    <property type="molecule type" value="Genomic_DNA"/>
</dbReference>
<gene>
    <name evidence="9" type="ORF">QTG54_006178</name>
</gene>
<dbReference type="GO" id="GO:0003684">
    <property type="term" value="F:damaged DNA binding"/>
    <property type="evidence" value="ECO:0007669"/>
    <property type="project" value="InterPro"/>
</dbReference>
<comment type="caution">
    <text evidence="9">The sequence shown here is derived from an EMBL/GenBank/DDBJ whole genome shotgun (WGS) entry which is preliminary data.</text>
</comment>
<keyword evidence="3" id="KW-0227">DNA damage</keyword>
<feature type="compositionally biased region" description="Gly residues" evidence="6">
    <location>
        <begin position="177"/>
        <end position="189"/>
    </location>
</feature>
<feature type="domain" description="UBA" evidence="7">
    <location>
        <begin position="629"/>
        <end position="672"/>
    </location>
</feature>
<sequence>MQLTVKTLKGGKFTIEVETSNTVAEAKAVIETTKSELPAANMKLIHSGKVLKDDATIESSLGFPESDCRACLRASNGNPDVAVEFLMNGIPPGISAATAAGSSSAGSSSSSSSTGTGALEALRHHPQFNDLKRLVQTNPNMLSAVLQQIGQQQPELLQAINANQAEFLQMMNEPVGSTGGSGGLGGGGAANPAPAAGANNNNPFSGSSGSASNAGMPPGMEALGNPAQLAAMLQSMPPQEQHAMASMMGMTVDQLQQTAQMISAMPQEQVQQYMNMAMQGAGGPGMGGLGGMMGGAGGMGGGGGGAGAQVLRLSEEEMAAVNRLTEMGFDRAAAAQAYLACDKNEALAANLLMDGGFADFGDDGADMGGGGGALGFPESDCRACLRASNGNPDVAVEFLMNGIPPGISAATASASGSSSSSSATTTTGTGALEALRHHPQFNDLKRLVQTNPNMLSAVLQQIGQQQPELLQAINANQAEFLQMMNEPVGSTGGSGGSGGGGAANPAPASGANNNNPFSGSSGNSAAAASNAGMPPGMEALGNPAQLAAMLQSMPPQEQHAMASMMGMTVDQLQQTAQMISAMPQEQVQQYMNMAMQGAGGPGMGGLGGMMGGAGGMGGGGGGAGAQVLRLSEEEMAAVNRLTEMGFDRAAAAQAYLACDKNEALAANLLMDGGFADFGDDGADMGGGGGGGDDDMYD</sequence>
<evidence type="ECO:0000256" key="6">
    <source>
        <dbReference type="SAM" id="MobiDB-lite"/>
    </source>
</evidence>
<evidence type="ECO:0000259" key="7">
    <source>
        <dbReference type="PROSITE" id="PS50030"/>
    </source>
</evidence>
<dbReference type="GO" id="GO:0031593">
    <property type="term" value="F:polyubiquitin modification-dependent protein binding"/>
    <property type="evidence" value="ECO:0007669"/>
    <property type="project" value="TreeGrafter"/>
</dbReference>
<dbReference type="InterPro" id="IPR000626">
    <property type="entry name" value="Ubiquitin-like_dom"/>
</dbReference>
<keyword evidence="5" id="KW-0539">Nucleus</keyword>
<feature type="domain" description="UBA" evidence="7">
    <location>
        <begin position="60"/>
        <end position="89"/>
    </location>
</feature>
<dbReference type="Pfam" id="PF00627">
    <property type="entry name" value="UBA"/>
    <property type="match status" value="4"/>
</dbReference>
<dbReference type="GO" id="GO:0005829">
    <property type="term" value="C:cytosol"/>
    <property type="evidence" value="ECO:0007669"/>
    <property type="project" value="TreeGrafter"/>
</dbReference>
<protein>
    <submittedName>
        <fullName evidence="9">RAD23 family protein</fullName>
    </submittedName>
</protein>
<dbReference type="PRINTS" id="PR01839">
    <property type="entry name" value="RAD23PROTEIN"/>
</dbReference>
<feature type="compositionally biased region" description="Low complexity" evidence="6">
    <location>
        <begin position="503"/>
        <end position="536"/>
    </location>
</feature>
<dbReference type="GO" id="GO:0043130">
    <property type="term" value="F:ubiquitin binding"/>
    <property type="evidence" value="ECO:0007669"/>
    <property type="project" value="TreeGrafter"/>
</dbReference>
<evidence type="ECO:0000256" key="2">
    <source>
        <dbReference type="ARBA" id="ARBA00022737"/>
    </source>
</evidence>
<dbReference type="InterPro" id="IPR004806">
    <property type="entry name" value="Rad23"/>
</dbReference>
<feature type="region of interest" description="Disordered" evidence="6">
    <location>
        <begin position="97"/>
        <end position="117"/>
    </location>
</feature>
<proteinExistence type="predicted"/>
<dbReference type="InterPro" id="IPR029071">
    <property type="entry name" value="Ubiquitin-like_domsf"/>
</dbReference>
<name>A0AAD8YDN9_9STRA</name>
<dbReference type="Gene3D" id="1.10.8.10">
    <property type="entry name" value="DNA helicase RuvA subunit, C-terminal domain"/>
    <property type="match status" value="4"/>
</dbReference>
<feature type="domain" description="UBA" evidence="7">
    <location>
        <begin position="374"/>
        <end position="402"/>
    </location>
</feature>
<dbReference type="PANTHER" id="PTHR10621:SF0">
    <property type="entry name" value="UV EXCISION REPAIR PROTEIN RAD23"/>
    <property type="match status" value="1"/>
</dbReference>
<evidence type="ECO:0000256" key="5">
    <source>
        <dbReference type="ARBA" id="ARBA00023242"/>
    </source>
</evidence>
<dbReference type="FunFam" id="1.10.10.540:FF:000001">
    <property type="entry name" value="UV excision repair protein RAD23 B"/>
    <property type="match status" value="2"/>
</dbReference>
<dbReference type="PROSITE" id="PS50030">
    <property type="entry name" value="UBA"/>
    <property type="match status" value="4"/>
</dbReference>
<feature type="region of interest" description="Disordered" evidence="6">
    <location>
        <begin position="176"/>
        <end position="223"/>
    </location>
</feature>
<dbReference type="InterPro" id="IPR009060">
    <property type="entry name" value="UBA-like_sf"/>
</dbReference>
<dbReference type="SMART" id="SM00165">
    <property type="entry name" value="UBA"/>
    <property type="match status" value="4"/>
</dbReference>
<evidence type="ECO:0000256" key="4">
    <source>
        <dbReference type="ARBA" id="ARBA00023204"/>
    </source>
</evidence>
<dbReference type="GO" id="GO:0006289">
    <property type="term" value="P:nucleotide-excision repair"/>
    <property type="evidence" value="ECO:0007669"/>
    <property type="project" value="InterPro"/>
</dbReference>
<dbReference type="InterPro" id="IPR015360">
    <property type="entry name" value="XPC-bd"/>
</dbReference>
<reference evidence="9" key="1">
    <citation type="submission" date="2023-06" db="EMBL/GenBank/DDBJ databases">
        <title>Survivors Of The Sea: Transcriptome response of Skeletonema marinoi to long-term dormancy.</title>
        <authorList>
            <person name="Pinder M.I.M."/>
            <person name="Kourtchenko O."/>
            <person name="Robertson E.K."/>
            <person name="Larsson T."/>
            <person name="Maumus F."/>
            <person name="Osuna-Cruz C.M."/>
            <person name="Vancaester E."/>
            <person name="Stenow R."/>
            <person name="Vandepoele K."/>
            <person name="Ploug H."/>
            <person name="Bruchert V."/>
            <person name="Godhe A."/>
            <person name="Topel M."/>
        </authorList>
    </citation>
    <scope>NUCLEOTIDE SEQUENCE</scope>
    <source>
        <strain evidence="9">R05AC</strain>
    </source>
</reference>
<accession>A0AAD8YDN9</accession>
<dbReference type="SUPFAM" id="SSF46934">
    <property type="entry name" value="UBA-like"/>
    <property type="match status" value="4"/>
</dbReference>
<comment type="subcellular location">
    <subcellularLocation>
        <location evidence="1">Nucleus</location>
    </subcellularLocation>
</comment>
<feature type="compositionally biased region" description="Low complexity" evidence="6">
    <location>
        <begin position="190"/>
        <end position="219"/>
    </location>
</feature>
<keyword evidence="2" id="KW-0677">Repeat</keyword>
<dbReference type="InterPro" id="IPR036353">
    <property type="entry name" value="XPC-bd_sf"/>
</dbReference>
<dbReference type="InterPro" id="IPR006636">
    <property type="entry name" value="STI1_HS-bd"/>
</dbReference>